<accession>A0A174AGK2</accession>
<proteinExistence type="predicted"/>
<dbReference type="EMBL" id="CYZI01000003">
    <property type="protein sequence ID" value="CUN86628.1"/>
    <property type="molecule type" value="Genomic_DNA"/>
</dbReference>
<name>A0A174AGK2_PHOVU</name>
<dbReference type="GO" id="GO:0016779">
    <property type="term" value="F:nucleotidyltransferase activity"/>
    <property type="evidence" value="ECO:0007669"/>
    <property type="project" value="UniProtKB-KW"/>
</dbReference>
<keyword evidence="3" id="KW-0548">Nucleotidyltransferase</keyword>
<organism evidence="3 4">
    <name type="scientific">Phocaeicola vulgatus</name>
    <name type="common">Bacteroides vulgatus</name>
    <dbReference type="NCBI Taxonomy" id="821"/>
    <lineage>
        <taxon>Bacteria</taxon>
        <taxon>Pseudomonadati</taxon>
        <taxon>Bacteroidota</taxon>
        <taxon>Bacteroidia</taxon>
        <taxon>Bacteroidales</taxon>
        <taxon>Bacteroidaceae</taxon>
        <taxon>Phocaeicola</taxon>
    </lineage>
</organism>
<keyword evidence="3" id="KW-0808">Transferase</keyword>
<dbReference type="Pfam" id="PF08401">
    <property type="entry name" value="ArdcN"/>
    <property type="match status" value="1"/>
</dbReference>
<dbReference type="InterPro" id="IPR041459">
    <property type="entry name" value="MPTase-PolyVal"/>
</dbReference>
<dbReference type="AlphaFoldDB" id="A0A174AGK2"/>
<evidence type="ECO:0000313" key="4">
    <source>
        <dbReference type="Proteomes" id="UP000095333"/>
    </source>
</evidence>
<dbReference type="RefSeq" id="WP_057249822.1">
    <property type="nucleotide sequence ID" value="NZ_CYZI01000003.1"/>
</dbReference>
<feature type="domain" description="N-terminal" evidence="1">
    <location>
        <begin position="21"/>
        <end position="149"/>
    </location>
</feature>
<evidence type="ECO:0000313" key="3">
    <source>
        <dbReference type="EMBL" id="CUN86628.1"/>
    </source>
</evidence>
<evidence type="ECO:0000259" key="2">
    <source>
        <dbReference type="Pfam" id="PF18818"/>
    </source>
</evidence>
<sequence>MASGTSYNPSASGNAGQVALDKFAAMMIDRMEQMKASDWKKGWIGGASGYAGLPQNVGGRNYSGSNSLFLQLHTAANGYDLPVYLTFKQAHNLKAHVLKGEKAFPVVYWDMLVKDKNGQKISSDEYRAMSREERKDLEAIPFIKAFPVYNVAQTNLAEIQPERMQKLLEKFKVPELRDTEGMYAHAALDRMVQTQGWLCPIQADKRVDGAYYSPLADRIVVPMKEQFNIGKTPEEVYRGGMEYYSTMLHEMTHSTMTADRLNREIGGKFGDPKYAKEELVAELTAAMISHSMGFDSKITDNSAAYLDSWIGVLKKEPKFIVSIMADVNKASDLILDHVDKQRLALGEQPYLAKNDPFTPMDPSEEVPFKNAAIIKTRSGDYAIRVSYDGVELGLKKVTKDTAKTFFQLTDQKDKTAFLNMTARKTYEPELTVIRRNQKVSTGISL</sequence>
<dbReference type="InterPro" id="IPR013610">
    <property type="entry name" value="ArdC_N"/>
</dbReference>
<protein>
    <submittedName>
        <fullName evidence="3">DNA primase</fullName>
        <ecNumber evidence="3">2.7.7.-</ecNumber>
    </submittedName>
</protein>
<reference evidence="3 4" key="1">
    <citation type="submission" date="2015-09" db="EMBL/GenBank/DDBJ databases">
        <authorList>
            <consortium name="Pathogen Informatics"/>
        </authorList>
    </citation>
    <scope>NUCLEOTIDE SEQUENCE [LARGE SCALE GENOMIC DNA]</scope>
    <source>
        <strain evidence="3 4">2789STDY5834842</strain>
    </source>
</reference>
<dbReference type="Pfam" id="PF18818">
    <property type="entry name" value="MPTase-PolyVal"/>
    <property type="match status" value="1"/>
</dbReference>
<dbReference type="EC" id="2.7.7.-" evidence="3"/>
<gene>
    <name evidence="3" type="primary">traC_2</name>
    <name evidence="3" type="ORF">ERS852457_00945</name>
</gene>
<dbReference type="GO" id="GO:0003697">
    <property type="term" value="F:single-stranded DNA binding"/>
    <property type="evidence" value="ECO:0007669"/>
    <property type="project" value="InterPro"/>
</dbReference>
<feature type="domain" description="Polyvalent protein metallopeptidase" evidence="2">
    <location>
        <begin position="205"/>
        <end position="322"/>
    </location>
</feature>
<evidence type="ECO:0000259" key="1">
    <source>
        <dbReference type="Pfam" id="PF08401"/>
    </source>
</evidence>
<dbReference type="Proteomes" id="UP000095333">
    <property type="component" value="Unassembled WGS sequence"/>
</dbReference>